<dbReference type="InterPro" id="IPR038696">
    <property type="entry name" value="IalB_sf"/>
</dbReference>
<dbReference type="AlphaFoldDB" id="A0A444LL13"/>
<feature type="chain" id="PRO_5019418478" evidence="1">
    <location>
        <begin position="23"/>
        <end position="175"/>
    </location>
</feature>
<organism evidence="2 3">
    <name type="scientific">Neorhizobium lilium</name>
    <dbReference type="NCBI Taxonomy" id="2503024"/>
    <lineage>
        <taxon>Bacteria</taxon>
        <taxon>Pseudomonadati</taxon>
        <taxon>Pseudomonadota</taxon>
        <taxon>Alphaproteobacteria</taxon>
        <taxon>Hyphomicrobiales</taxon>
        <taxon>Rhizobiaceae</taxon>
        <taxon>Rhizobium/Agrobacterium group</taxon>
        <taxon>Neorhizobium</taxon>
    </lineage>
</organism>
<name>A0A444LL13_9HYPH</name>
<keyword evidence="3" id="KW-1185">Reference proteome</keyword>
<evidence type="ECO:0000313" key="3">
    <source>
        <dbReference type="Proteomes" id="UP000287687"/>
    </source>
</evidence>
<sequence length="175" mass="18590">MKSVMVLAIMVAANFASTMAFSQDSNNASSTPSSLSETYEDWTVACSKRNEKRTCSIYQRQVQQNGQQVLGIELTPTADRAIKGSLILPFGLNLDKGVAFAIDDTPPGKSSRFSTCLPVGCLVSLAFADKAAMAIRSGKSLKLVAYAYDGGAEVPFTVSLKGLAGGLDRIEVLLK</sequence>
<feature type="signal peptide" evidence="1">
    <location>
        <begin position="1"/>
        <end position="22"/>
    </location>
</feature>
<dbReference type="EMBL" id="SBIP01000001">
    <property type="protein sequence ID" value="RWX81024.1"/>
    <property type="molecule type" value="Genomic_DNA"/>
</dbReference>
<dbReference type="InterPro" id="IPR010642">
    <property type="entry name" value="Invasion_prot_B"/>
</dbReference>
<dbReference type="RefSeq" id="WP_128440851.1">
    <property type="nucleotide sequence ID" value="NZ_SBIP01000001.1"/>
</dbReference>
<gene>
    <name evidence="2" type="ORF">EPK99_01450</name>
</gene>
<evidence type="ECO:0000256" key="1">
    <source>
        <dbReference type="SAM" id="SignalP"/>
    </source>
</evidence>
<accession>A0A444LL13</accession>
<keyword evidence="1" id="KW-0732">Signal</keyword>
<evidence type="ECO:0000313" key="2">
    <source>
        <dbReference type="EMBL" id="RWX81024.1"/>
    </source>
</evidence>
<dbReference type="Proteomes" id="UP000287687">
    <property type="component" value="Unassembled WGS sequence"/>
</dbReference>
<dbReference type="OrthoDB" id="9814802at2"/>
<reference evidence="2 3" key="1">
    <citation type="submission" date="2019-01" db="EMBL/GenBank/DDBJ databases">
        <title>The draft genome of Rhizobium sp. 24NR.</title>
        <authorList>
            <person name="Liu L."/>
            <person name="Liang L."/>
            <person name="Shi S."/>
            <person name="Xu L."/>
            <person name="Wang X."/>
            <person name="Li L."/>
            <person name="Zhang X."/>
        </authorList>
    </citation>
    <scope>NUCLEOTIDE SEQUENCE [LARGE SCALE GENOMIC DNA]</scope>
    <source>
        <strain evidence="2 3">24NR</strain>
    </source>
</reference>
<protein>
    <submittedName>
        <fullName evidence="2">Invasion associated locus B family protein</fullName>
    </submittedName>
</protein>
<comment type="caution">
    <text evidence="2">The sequence shown here is derived from an EMBL/GenBank/DDBJ whole genome shotgun (WGS) entry which is preliminary data.</text>
</comment>
<dbReference type="Gene3D" id="2.60.40.1880">
    <property type="entry name" value="Invasion associated locus B (IalB) protein"/>
    <property type="match status" value="1"/>
</dbReference>
<dbReference type="Pfam" id="PF06776">
    <property type="entry name" value="IalB"/>
    <property type="match status" value="1"/>
</dbReference>
<proteinExistence type="predicted"/>